<dbReference type="EMBL" id="CP071793">
    <property type="protein sequence ID" value="QTD50966.1"/>
    <property type="molecule type" value="Genomic_DNA"/>
</dbReference>
<dbReference type="PANTHER" id="PTHR32305">
    <property type="match status" value="1"/>
</dbReference>
<comment type="similarity">
    <text evidence="2">Belongs to the VgrG protein family.</text>
</comment>
<dbReference type="Proteomes" id="UP000663929">
    <property type="component" value="Chromosome"/>
</dbReference>
<dbReference type="KEGG" id="scor:J3U87_00725"/>
<accession>A0A8A4TLY4</accession>
<dbReference type="NCBIfam" id="TIGR03361">
    <property type="entry name" value="VI_Rhs_Vgr"/>
    <property type="match status" value="1"/>
</dbReference>
<sequence>MSFEEINPAYTLHSPFGATLRLVSFEGTESLCDLFTFNLSLVAEDHNLTFDKVVGEHVSVAVDLNDGKERFIDGLITDFTYAGVGPGGAMYRATLRPWLWRLTLTSDCRIFQNQNPAEICSAIFRQHGFADFELRLKSQPPPREYCVQYMETAFHFVSRLIEDAGLFYFFRFERGKHTLVISDDPTVFAPCTGIDLLKYRPAGHRSTRADSLQDCTLVGRMTSDGLGLGDFNFESPDDALVVSEGARNGLSHFRYPGGFATKNEGRDLAKRAHQVNLQSAEMLQASAVSAGIQAGHCLTLENHPRKALNRRYVIRSVTHTGGKKEYTNAFTAFPQSLPFRAPPRTPKPRIHGAQTAVVVGKSGEEIWTDRHGRVKVQFHWDRRGKRDENSSCWVRVAQGWAGKQYGSFFLPRIGQEVVVCFLDGDPDRPLVTGAVHNASQTVPLNLPSERTRSTTRSSTVKGKGFNEIRVEDKKGDEELYFHAQKDLNSHVRNNQTETIQNHHEVLVEKGDQRFEVAKGNHTLAVPKGLQTERVKQRDIVVETRENHQTKGDFQHRVGGSYTLKIDGNLSIEASGSITLKAAGNLKTTSGRSTSIEAAADLKQQAGTKLSQKAGVGLTSQAGTTMELKAGAMLKAKASAMTSVEAGGMLTLKGGLVKIN</sequence>
<dbReference type="Gene3D" id="4.10.220.110">
    <property type="match status" value="1"/>
</dbReference>
<dbReference type="InterPro" id="IPR037026">
    <property type="entry name" value="Vgr_OB-fold_dom_sf"/>
</dbReference>
<dbReference type="SUPFAM" id="SSF69255">
    <property type="entry name" value="gp5 N-terminal domain-like"/>
    <property type="match status" value="1"/>
</dbReference>
<evidence type="ECO:0000256" key="1">
    <source>
        <dbReference type="ARBA" id="ARBA00004613"/>
    </source>
</evidence>
<proteinExistence type="inferred from homology"/>
<dbReference type="InterPro" id="IPR054030">
    <property type="entry name" value="Gp5_Vgr_C"/>
</dbReference>
<dbReference type="NCBIfam" id="TIGR01646">
    <property type="entry name" value="vgr_GE"/>
    <property type="match status" value="1"/>
</dbReference>
<dbReference type="Pfam" id="PF04717">
    <property type="entry name" value="Phage_base_V"/>
    <property type="match status" value="1"/>
</dbReference>
<keyword evidence="3" id="KW-0964">Secreted</keyword>
<feature type="domain" description="Gp5/Type VI secretion system Vgr protein OB-fold" evidence="4">
    <location>
        <begin position="369"/>
        <end position="436"/>
    </location>
</feature>
<dbReference type="PANTHER" id="PTHR32305:SF15">
    <property type="entry name" value="PROTEIN RHSA-RELATED"/>
    <property type="match status" value="1"/>
</dbReference>
<organism evidence="6 7">
    <name type="scientific">Sulfidibacter corallicola</name>
    <dbReference type="NCBI Taxonomy" id="2818388"/>
    <lineage>
        <taxon>Bacteria</taxon>
        <taxon>Pseudomonadati</taxon>
        <taxon>Acidobacteriota</taxon>
        <taxon>Holophagae</taxon>
        <taxon>Acanthopleuribacterales</taxon>
        <taxon>Acanthopleuribacteraceae</taxon>
        <taxon>Sulfidibacter</taxon>
    </lineage>
</organism>
<protein>
    <submittedName>
        <fullName evidence="6">Type VI secretion system tip protein VgrG</fullName>
    </submittedName>
</protein>
<name>A0A8A4TLY4_SULCO</name>
<dbReference type="SUPFAM" id="SSF69349">
    <property type="entry name" value="Phage fibre proteins"/>
    <property type="match status" value="1"/>
</dbReference>
<dbReference type="Pfam" id="PF05954">
    <property type="entry name" value="Phage_GPD"/>
    <property type="match status" value="1"/>
</dbReference>
<dbReference type="InterPro" id="IPR006533">
    <property type="entry name" value="T6SS_Vgr_RhsGE"/>
</dbReference>
<reference evidence="6" key="1">
    <citation type="submission" date="2021-03" db="EMBL/GenBank/DDBJ databases">
        <title>Acanthopleuribacteraceae sp. M133.</title>
        <authorList>
            <person name="Wang G."/>
        </authorList>
    </citation>
    <scope>NUCLEOTIDE SEQUENCE</scope>
    <source>
        <strain evidence="6">M133</strain>
    </source>
</reference>
<dbReference type="Pfam" id="PF22178">
    <property type="entry name" value="Gp5_trimer_C"/>
    <property type="match status" value="1"/>
</dbReference>
<dbReference type="Gene3D" id="2.30.110.50">
    <property type="match status" value="1"/>
</dbReference>
<dbReference type="InterPro" id="IPR006531">
    <property type="entry name" value="Gp5/Vgr_OB"/>
</dbReference>
<evidence type="ECO:0000256" key="2">
    <source>
        <dbReference type="ARBA" id="ARBA00005558"/>
    </source>
</evidence>
<dbReference type="GO" id="GO:0005576">
    <property type="term" value="C:extracellular region"/>
    <property type="evidence" value="ECO:0007669"/>
    <property type="project" value="UniProtKB-SubCell"/>
</dbReference>
<dbReference type="AlphaFoldDB" id="A0A8A4TLY4"/>
<feature type="domain" description="Gp5/Type VI secretion system Vgr C-terminal trimerisation" evidence="5">
    <location>
        <begin position="454"/>
        <end position="534"/>
    </location>
</feature>
<evidence type="ECO:0000313" key="7">
    <source>
        <dbReference type="Proteomes" id="UP000663929"/>
    </source>
</evidence>
<gene>
    <name evidence="6" type="primary">tssI</name>
    <name evidence="6" type="ORF">J3U87_00725</name>
</gene>
<dbReference type="Gene3D" id="3.55.50.10">
    <property type="entry name" value="Baseplate protein-like domains"/>
    <property type="match status" value="1"/>
</dbReference>
<dbReference type="InterPro" id="IPR050708">
    <property type="entry name" value="T6SS_VgrG/RHS"/>
</dbReference>
<dbReference type="InterPro" id="IPR017847">
    <property type="entry name" value="T6SS_RhsGE_Vgr_subset"/>
</dbReference>
<evidence type="ECO:0000259" key="5">
    <source>
        <dbReference type="Pfam" id="PF22178"/>
    </source>
</evidence>
<keyword evidence="7" id="KW-1185">Reference proteome</keyword>
<comment type="subcellular location">
    <subcellularLocation>
        <location evidence="1">Secreted</location>
    </subcellularLocation>
</comment>
<dbReference type="SUPFAM" id="SSF69279">
    <property type="entry name" value="Phage tail proteins"/>
    <property type="match status" value="2"/>
</dbReference>
<evidence type="ECO:0000256" key="3">
    <source>
        <dbReference type="ARBA" id="ARBA00022525"/>
    </source>
</evidence>
<dbReference type="RefSeq" id="WP_237381102.1">
    <property type="nucleotide sequence ID" value="NZ_CP071793.1"/>
</dbReference>
<evidence type="ECO:0000313" key="6">
    <source>
        <dbReference type="EMBL" id="QTD50966.1"/>
    </source>
</evidence>
<dbReference type="Gene3D" id="2.40.50.230">
    <property type="entry name" value="Gp5 N-terminal domain"/>
    <property type="match status" value="1"/>
</dbReference>
<evidence type="ECO:0000259" key="4">
    <source>
        <dbReference type="Pfam" id="PF04717"/>
    </source>
</evidence>